<evidence type="ECO:0000256" key="3">
    <source>
        <dbReference type="SAM" id="MobiDB-lite"/>
    </source>
</evidence>
<protein>
    <submittedName>
        <fullName evidence="6">3 beta-hydroxysteroid dehydrogenase/Delta 5--4-isomerase-like</fullName>
    </submittedName>
</protein>
<dbReference type="EMBL" id="JAHLQT010030594">
    <property type="protein sequence ID" value="KAG7160901.1"/>
    <property type="molecule type" value="Genomic_DNA"/>
</dbReference>
<accession>A0A8J5JR77</accession>
<evidence type="ECO:0000256" key="1">
    <source>
        <dbReference type="ARBA" id="ARBA00009219"/>
    </source>
</evidence>
<evidence type="ECO:0000256" key="2">
    <source>
        <dbReference type="ARBA" id="ARBA00023002"/>
    </source>
</evidence>
<dbReference type="Pfam" id="PF01073">
    <property type="entry name" value="3Beta_HSD"/>
    <property type="match status" value="1"/>
</dbReference>
<organism evidence="6 7">
    <name type="scientific">Homarus americanus</name>
    <name type="common">American lobster</name>
    <dbReference type="NCBI Taxonomy" id="6706"/>
    <lineage>
        <taxon>Eukaryota</taxon>
        <taxon>Metazoa</taxon>
        <taxon>Ecdysozoa</taxon>
        <taxon>Arthropoda</taxon>
        <taxon>Crustacea</taxon>
        <taxon>Multicrustacea</taxon>
        <taxon>Malacostraca</taxon>
        <taxon>Eumalacostraca</taxon>
        <taxon>Eucarida</taxon>
        <taxon>Decapoda</taxon>
        <taxon>Pleocyemata</taxon>
        <taxon>Astacidea</taxon>
        <taxon>Nephropoidea</taxon>
        <taxon>Nephropidae</taxon>
        <taxon>Homarus</taxon>
    </lineage>
</organism>
<keyword evidence="7" id="KW-1185">Reference proteome</keyword>
<dbReference type="GO" id="GO:0016616">
    <property type="term" value="F:oxidoreductase activity, acting on the CH-OH group of donors, NAD or NADP as acceptor"/>
    <property type="evidence" value="ECO:0007669"/>
    <property type="project" value="InterPro"/>
</dbReference>
<sequence>MLNVLIPVAAIYSNTALFMTSGVLPPPLGGSGFLGQHVVFELQKEAQKMHKGKGTPQNSEGEVTAKTAEETNRLRCIKEIRVLDVKPYNPCLVPPAGASTKVVFQKCDVRDLTQLTKAVEGAAAIINCSAVTPNLLREDLGCDDHMYQVNVDGIKNVVSACCRSGVRALIHTSTLSVKVAGTKLLGHTETLTPHIAENNLTLGNYARMRLRAEEIVLGAHDMCTDTGDILQTIVLRPPLLYGEGDPSFVPYILRLASASGNRLPSVGNPAAFLQAAYAGNLGVAHVYALKHLLNGPAGGVQGCGGLPMYVTDDTPPNNLPGLAEPFLHHLHLQPSRNTSYWVLYLLLILSSLWAFVWSLLGYNSEGIPSSLPLLPLHRSASTIIVVSRMRAELHTGYTPAYTWEEARQRSNSYYTKNLM</sequence>
<dbReference type="GO" id="GO:0006694">
    <property type="term" value="P:steroid biosynthetic process"/>
    <property type="evidence" value="ECO:0007669"/>
    <property type="project" value="InterPro"/>
</dbReference>
<proteinExistence type="inferred from homology"/>
<dbReference type="InterPro" id="IPR002225">
    <property type="entry name" value="3Beta_OHSteriod_DH/Estase"/>
</dbReference>
<dbReference type="PANTHER" id="PTHR43245">
    <property type="entry name" value="BIFUNCTIONAL POLYMYXIN RESISTANCE PROTEIN ARNA"/>
    <property type="match status" value="1"/>
</dbReference>
<dbReference type="Proteomes" id="UP000747542">
    <property type="component" value="Unassembled WGS sequence"/>
</dbReference>
<feature type="region of interest" description="Disordered" evidence="3">
    <location>
        <begin position="47"/>
        <end position="66"/>
    </location>
</feature>
<keyword evidence="4" id="KW-1133">Transmembrane helix</keyword>
<reference evidence="6" key="1">
    <citation type="journal article" date="2021" name="Sci. Adv.">
        <title>The American lobster genome reveals insights on longevity, neural, and immune adaptations.</title>
        <authorList>
            <person name="Polinski J.M."/>
            <person name="Zimin A.V."/>
            <person name="Clark K.F."/>
            <person name="Kohn A.B."/>
            <person name="Sadowski N."/>
            <person name="Timp W."/>
            <person name="Ptitsyn A."/>
            <person name="Khanna P."/>
            <person name="Romanova D.Y."/>
            <person name="Williams P."/>
            <person name="Greenwood S.J."/>
            <person name="Moroz L.L."/>
            <person name="Walt D.R."/>
            <person name="Bodnar A.G."/>
        </authorList>
    </citation>
    <scope>NUCLEOTIDE SEQUENCE</scope>
    <source>
        <strain evidence="6">GMGI-L3</strain>
    </source>
</reference>
<dbReference type="InterPro" id="IPR036291">
    <property type="entry name" value="NAD(P)-bd_dom_sf"/>
</dbReference>
<dbReference type="InterPro" id="IPR050177">
    <property type="entry name" value="Lipid_A_modif_metabolic_enz"/>
</dbReference>
<evidence type="ECO:0000313" key="7">
    <source>
        <dbReference type="Proteomes" id="UP000747542"/>
    </source>
</evidence>
<keyword evidence="4" id="KW-0812">Transmembrane</keyword>
<dbReference type="AlphaFoldDB" id="A0A8J5JR77"/>
<dbReference type="PANTHER" id="PTHR43245:SF51">
    <property type="entry name" value="SHORT CHAIN DEHYDROGENASE_REDUCTASE FAMILY 42E, MEMBER 2"/>
    <property type="match status" value="1"/>
</dbReference>
<evidence type="ECO:0000313" key="6">
    <source>
        <dbReference type="EMBL" id="KAG7160901.1"/>
    </source>
</evidence>
<keyword evidence="2" id="KW-0560">Oxidoreductase</keyword>
<dbReference type="SUPFAM" id="SSF51735">
    <property type="entry name" value="NAD(P)-binding Rossmann-fold domains"/>
    <property type="match status" value="1"/>
</dbReference>
<keyword evidence="4" id="KW-0472">Membrane</keyword>
<dbReference type="Gene3D" id="3.40.50.720">
    <property type="entry name" value="NAD(P)-binding Rossmann-like Domain"/>
    <property type="match status" value="1"/>
</dbReference>
<feature type="transmembrane region" description="Helical" evidence="4">
    <location>
        <begin position="341"/>
        <end position="360"/>
    </location>
</feature>
<gene>
    <name evidence="6" type="primary">HSD3B-L</name>
    <name evidence="6" type="ORF">Hamer_G007675</name>
</gene>
<evidence type="ECO:0000259" key="5">
    <source>
        <dbReference type="Pfam" id="PF01073"/>
    </source>
</evidence>
<comment type="caution">
    <text evidence="6">The sequence shown here is derived from an EMBL/GenBank/DDBJ whole genome shotgun (WGS) entry which is preliminary data.</text>
</comment>
<evidence type="ECO:0000256" key="4">
    <source>
        <dbReference type="SAM" id="Phobius"/>
    </source>
</evidence>
<comment type="similarity">
    <text evidence="1">Belongs to the 3-beta-HSD family.</text>
</comment>
<name>A0A8J5JR77_HOMAM</name>
<feature type="domain" description="3-beta hydroxysteroid dehydrogenase/isomerase" evidence="5">
    <location>
        <begin position="77"/>
        <end position="336"/>
    </location>
</feature>